<dbReference type="GO" id="GO:0006629">
    <property type="term" value="P:lipid metabolic process"/>
    <property type="evidence" value="ECO:0007669"/>
    <property type="project" value="InterPro"/>
</dbReference>
<evidence type="ECO:0000313" key="1">
    <source>
        <dbReference type="EMBL" id="MBE6511151.1"/>
    </source>
</evidence>
<dbReference type="EMBL" id="SUTF01000009">
    <property type="protein sequence ID" value="MBE6511151.1"/>
    <property type="molecule type" value="Genomic_DNA"/>
</dbReference>
<gene>
    <name evidence="1" type="ORF">E7Z74_07840</name>
</gene>
<dbReference type="InterPro" id="IPR036681">
    <property type="entry name" value="PgpA-like_sf"/>
</dbReference>
<dbReference type="Gene3D" id="1.10.3760.10">
    <property type="entry name" value="PgpA-like"/>
    <property type="match status" value="1"/>
</dbReference>
<protein>
    <submittedName>
        <fullName evidence="1">Phosphatidylglycerophosphatase</fullName>
    </submittedName>
</protein>
<dbReference type="SUPFAM" id="SSF101307">
    <property type="entry name" value="YutG-like"/>
    <property type="match status" value="1"/>
</dbReference>
<evidence type="ECO:0000313" key="2">
    <source>
        <dbReference type="Proteomes" id="UP000713479"/>
    </source>
</evidence>
<dbReference type="Proteomes" id="UP000713479">
    <property type="component" value="Unassembled WGS sequence"/>
</dbReference>
<name>A0A8T3VP97_9EURY</name>
<reference evidence="1" key="1">
    <citation type="submission" date="2019-04" db="EMBL/GenBank/DDBJ databases">
        <title>Evolution of Biomass-Degrading Anaerobic Consortia Revealed by Metagenomics.</title>
        <authorList>
            <person name="Peng X."/>
        </authorList>
    </citation>
    <scope>NUCLEOTIDE SEQUENCE</scope>
    <source>
        <strain evidence="1">SIG13</strain>
    </source>
</reference>
<sequence length="348" mass="39045">MFGVNVIEKDYGVFINNPNGFLALSDFTVSHGVDIVNNVNIIIAKDDFENLDKESDNQDERLYIAQDVDSISFYKDKFGDITLYTFITNDIVIGEFTDKLKVANSPKGFIDAKIDISHVLYINKVLSKKDLLKIYKKIARVKAKYLASMNLPTHINNILNTNDFLAVLCDVPQSKGYEFDEVDVYDLNIGDAIETAIDKCLERMNLTFGILDYLVSEGILIGDLIDTAMELIDDADVTDELRQKMENQLLNAFADINVITLLMAAIRTEQDFEGNRIREIDINENLKYLHSDEVLGLAIANQIAGTNAIFNFKRYNDAKPGILAYLPPLLEDIFAGLIAGCVTKAIDE</sequence>
<comment type="caution">
    <text evidence="1">The sequence shown here is derived from an EMBL/GenBank/DDBJ whole genome shotgun (WGS) entry which is preliminary data.</text>
</comment>
<organism evidence="1 2">
    <name type="scientific">Methanobrevibacter millerae</name>
    <dbReference type="NCBI Taxonomy" id="230361"/>
    <lineage>
        <taxon>Archaea</taxon>
        <taxon>Methanobacteriati</taxon>
        <taxon>Methanobacteriota</taxon>
        <taxon>Methanomada group</taxon>
        <taxon>Methanobacteria</taxon>
        <taxon>Methanobacteriales</taxon>
        <taxon>Methanobacteriaceae</taxon>
        <taxon>Methanobrevibacter</taxon>
    </lineage>
</organism>
<accession>A0A8T3VP97</accession>
<dbReference type="AlphaFoldDB" id="A0A8T3VP97"/>
<dbReference type="GO" id="GO:0008962">
    <property type="term" value="F:phosphatidylglycerophosphatase activity"/>
    <property type="evidence" value="ECO:0007669"/>
    <property type="project" value="InterPro"/>
</dbReference>
<proteinExistence type="predicted"/>